<evidence type="ECO:0000313" key="3">
    <source>
        <dbReference type="Proteomes" id="UP000634136"/>
    </source>
</evidence>
<keyword evidence="3" id="KW-1185">Reference proteome</keyword>
<reference evidence="2" key="1">
    <citation type="submission" date="2020-09" db="EMBL/GenBank/DDBJ databases">
        <title>Genome-Enabled Discovery of Anthraquinone Biosynthesis in Senna tora.</title>
        <authorList>
            <person name="Kang S.-H."/>
            <person name="Pandey R.P."/>
            <person name="Lee C.-M."/>
            <person name="Sim J.-S."/>
            <person name="Jeong J.-T."/>
            <person name="Choi B.-S."/>
            <person name="Jung M."/>
            <person name="Ginzburg D."/>
            <person name="Zhao K."/>
            <person name="Won S.Y."/>
            <person name="Oh T.-J."/>
            <person name="Yu Y."/>
            <person name="Kim N.-H."/>
            <person name="Lee O.R."/>
            <person name="Lee T.-H."/>
            <person name="Bashyal P."/>
            <person name="Kim T.-S."/>
            <person name="Lee W.-H."/>
            <person name="Kawkins C."/>
            <person name="Kim C.-K."/>
            <person name="Kim J.S."/>
            <person name="Ahn B.O."/>
            <person name="Rhee S.Y."/>
            <person name="Sohng J.K."/>
        </authorList>
    </citation>
    <scope>NUCLEOTIDE SEQUENCE</scope>
    <source>
        <tissue evidence="2">Leaf</tissue>
    </source>
</reference>
<dbReference type="EMBL" id="JAAIUW010000010">
    <property type="protein sequence ID" value="KAF7812844.1"/>
    <property type="molecule type" value="Genomic_DNA"/>
</dbReference>
<accession>A0A834SZC6</accession>
<feature type="signal peptide" evidence="1">
    <location>
        <begin position="1"/>
        <end position="25"/>
    </location>
</feature>
<evidence type="ECO:0000256" key="1">
    <source>
        <dbReference type="SAM" id="SignalP"/>
    </source>
</evidence>
<proteinExistence type="predicted"/>
<keyword evidence="1" id="KW-0732">Signal</keyword>
<comment type="caution">
    <text evidence="2">The sequence shown here is derived from an EMBL/GenBank/DDBJ whole genome shotgun (WGS) entry which is preliminary data.</text>
</comment>
<dbReference type="AlphaFoldDB" id="A0A834SZC6"/>
<feature type="chain" id="PRO_5032365154" description="Secreted protein" evidence="1">
    <location>
        <begin position="26"/>
        <end position="141"/>
    </location>
</feature>
<evidence type="ECO:0008006" key="4">
    <source>
        <dbReference type="Google" id="ProtNLM"/>
    </source>
</evidence>
<sequence>MVTLPRWLQHSSVSCLWCSSSLVLCTTQCVVQLKPSLFAHDRVVDHNSCQIAFQVPSKGLARLPVQVFFQILRFFESPIDKPHLLLGLKSRMESDTPCDVSCFAEIRDRSSPLELDLSKELPSSSCLLLVTRGLSSPRSLL</sequence>
<name>A0A834SZC6_9FABA</name>
<organism evidence="2 3">
    <name type="scientific">Senna tora</name>
    <dbReference type="NCBI Taxonomy" id="362788"/>
    <lineage>
        <taxon>Eukaryota</taxon>
        <taxon>Viridiplantae</taxon>
        <taxon>Streptophyta</taxon>
        <taxon>Embryophyta</taxon>
        <taxon>Tracheophyta</taxon>
        <taxon>Spermatophyta</taxon>
        <taxon>Magnoliopsida</taxon>
        <taxon>eudicotyledons</taxon>
        <taxon>Gunneridae</taxon>
        <taxon>Pentapetalae</taxon>
        <taxon>rosids</taxon>
        <taxon>fabids</taxon>
        <taxon>Fabales</taxon>
        <taxon>Fabaceae</taxon>
        <taxon>Caesalpinioideae</taxon>
        <taxon>Cassia clade</taxon>
        <taxon>Senna</taxon>
    </lineage>
</organism>
<protein>
    <recommendedName>
        <fullName evidence="4">Secreted protein</fullName>
    </recommendedName>
</protein>
<gene>
    <name evidence="2" type="ORF">G2W53_033820</name>
</gene>
<evidence type="ECO:0000313" key="2">
    <source>
        <dbReference type="EMBL" id="KAF7812844.1"/>
    </source>
</evidence>
<dbReference type="Proteomes" id="UP000634136">
    <property type="component" value="Unassembled WGS sequence"/>
</dbReference>